<keyword evidence="2" id="KW-0472">Membrane</keyword>
<protein>
    <recommendedName>
        <fullName evidence="3">Pyrrolo-quinoline quinone repeat domain-containing protein</fullName>
    </recommendedName>
</protein>
<evidence type="ECO:0000256" key="1">
    <source>
        <dbReference type="SAM" id="MobiDB-lite"/>
    </source>
</evidence>
<organism evidence="4 5">
    <name type="scientific">Cellulomonas soli</name>
    <dbReference type="NCBI Taxonomy" id="931535"/>
    <lineage>
        <taxon>Bacteria</taxon>
        <taxon>Bacillati</taxon>
        <taxon>Actinomycetota</taxon>
        <taxon>Actinomycetes</taxon>
        <taxon>Micrococcales</taxon>
        <taxon>Cellulomonadaceae</taxon>
        <taxon>Cellulomonas</taxon>
    </lineage>
</organism>
<dbReference type="AlphaFoldDB" id="A0A512PDA2"/>
<feature type="domain" description="Pyrrolo-quinoline quinone repeat" evidence="3">
    <location>
        <begin position="373"/>
        <end position="475"/>
    </location>
</feature>
<dbReference type="PANTHER" id="PTHR34512:SF30">
    <property type="entry name" value="OUTER MEMBRANE PROTEIN ASSEMBLY FACTOR BAMB"/>
    <property type="match status" value="1"/>
</dbReference>
<dbReference type="OrthoDB" id="4813894at2"/>
<evidence type="ECO:0000313" key="5">
    <source>
        <dbReference type="Proteomes" id="UP000321798"/>
    </source>
</evidence>
<gene>
    <name evidence="4" type="ORF">CSO01_19020</name>
</gene>
<keyword evidence="5" id="KW-1185">Reference proteome</keyword>
<dbReference type="InterPro" id="IPR011047">
    <property type="entry name" value="Quinoprotein_ADH-like_sf"/>
</dbReference>
<evidence type="ECO:0000256" key="2">
    <source>
        <dbReference type="SAM" id="Phobius"/>
    </source>
</evidence>
<dbReference type="InterPro" id="IPR018391">
    <property type="entry name" value="PQQ_b-propeller_rpt"/>
</dbReference>
<dbReference type="Gene3D" id="2.130.10.10">
    <property type="entry name" value="YVTN repeat-like/Quinoprotein amine dehydrogenase"/>
    <property type="match status" value="1"/>
</dbReference>
<dbReference type="RefSeq" id="WP_146952940.1">
    <property type="nucleotide sequence ID" value="NZ_BAABBJ010000006.1"/>
</dbReference>
<accession>A0A512PDA2</accession>
<dbReference type="PANTHER" id="PTHR34512">
    <property type="entry name" value="CELL SURFACE PROTEIN"/>
    <property type="match status" value="1"/>
</dbReference>
<dbReference type="Pfam" id="PF13360">
    <property type="entry name" value="PQQ_2"/>
    <property type="match status" value="1"/>
</dbReference>
<sequence length="497" mass="51679">MRPVPVDETDEPDEVETAGVRPRSGPERLGAGVSRVRGWAATRPRRAAELALVALVLVAATVVAVPAGVTAWERHQVTRPAAFAGGVQTLAAPPAVRWMVSYDETVAPVLAGDVVVVAGWSTGRRALVGLDVVTGARRWTVPLDARPDEDAVLCTVVEEPRAVVCAVGAPREPAPGDLPAETEQDPAGLVGARTTVLVLDPATGAVRRAVGLDGMVLVLEPLGADVVLGRVEGGVVAVERLAVASGRRRWVSVVRSSASMSVPHGMRLEAHGERVLIVGVGAVRVLDARTGDPQTVDPGQGGADVVRLRPDGTLVRIRYELQADGIEVTSTLVRADGSASPGLRGVLVEPSVADGSSGLLFTASTLAADPYGGRVRAYDQQTGQEVWRAPVHSSAVDADVGGVVVLRGSGTFVGVDAGTGERLWWRPVGLGVVSVQSDGQRMLVVRRLPGEGTVVEAIGLRSGDLVWEASTPRRVDTVLRLGGLLYGSGDGLLVALR</sequence>
<dbReference type="EMBL" id="BKAL01000006">
    <property type="protein sequence ID" value="GEP69187.1"/>
    <property type="molecule type" value="Genomic_DNA"/>
</dbReference>
<feature type="region of interest" description="Disordered" evidence="1">
    <location>
        <begin position="1"/>
        <end position="29"/>
    </location>
</feature>
<comment type="caution">
    <text evidence="4">The sequence shown here is derived from an EMBL/GenBank/DDBJ whole genome shotgun (WGS) entry which is preliminary data.</text>
</comment>
<keyword evidence="2" id="KW-1133">Transmembrane helix</keyword>
<evidence type="ECO:0000313" key="4">
    <source>
        <dbReference type="EMBL" id="GEP69187.1"/>
    </source>
</evidence>
<feature type="transmembrane region" description="Helical" evidence="2">
    <location>
        <begin position="50"/>
        <end position="72"/>
    </location>
</feature>
<keyword evidence="2" id="KW-0812">Transmembrane</keyword>
<dbReference type="SMART" id="SM00564">
    <property type="entry name" value="PQQ"/>
    <property type="match status" value="3"/>
</dbReference>
<dbReference type="InterPro" id="IPR015943">
    <property type="entry name" value="WD40/YVTN_repeat-like_dom_sf"/>
</dbReference>
<evidence type="ECO:0000259" key="3">
    <source>
        <dbReference type="Pfam" id="PF13360"/>
    </source>
</evidence>
<feature type="compositionally biased region" description="Acidic residues" evidence="1">
    <location>
        <begin position="7"/>
        <end position="16"/>
    </location>
</feature>
<dbReference type="SUPFAM" id="SSF50998">
    <property type="entry name" value="Quinoprotein alcohol dehydrogenase-like"/>
    <property type="match status" value="1"/>
</dbReference>
<proteinExistence type="predicted"/>
<dbReference type="Proteomes" id="UP000321798">
    <property type="component" value="Unassembled WGS sequence"/>
</dbReference>
<dbReference type="Gene3D" id="2.140.10.10">
    <property type="entry name" value="Quinoprotein alcohol dehydrogenase-like superfamily"/>
    <property type="match status" value="1"/>
</dbReference>
<name>A0A512PDA2_9CELL</name>
<reference evidence="4 5" key="1">
    <citation type="submission" date="2019-07" db="EMBL/GenBank/DDBJ databases">
        <title>Whole genome shotgun sequence of Cellulomonas soli NBRC 109434.</title>
        <authorList>
            <person name="Hosoyama A."/>
            <person name="Uohara A."/>
            <person name="Ohji S."/>
            <person name="Ichikawa N."/>
        </authorList>
    </citation>
    <scope>NUCLEOTIDE SEQUENCE [LARGE SCALE GENOMIC DNA]</scope>
    <source>
        <strain evidence="4 5">NBRC 109434</strain>
    </source>
</reference>
<dbReference type="InterPro" id="IPR002372">
    <property type="entry name" value="PQQ_rpt_dom"/>
</dbReference>